<dbReference type="PANTHER" id="PTHR45985">
    <property type="match status" value="1"/>
</dbReference>
<keyword evidence="3" id="KW-1185">Reference proteome</keyword>
<accession>A0ABM4CU53</accession>
<dbReference type="Proteomes" id="UP001652625">
    <property type="component" value="Chromosome 11"/>
</dbReference>
<reference evidence="4" key="1">
    <citation type="submission" date="2025-08" db="UniProtKB">
        <authorList>
            <consortium name="RefSeq"/>
        </authorList>
    </citation>
    <scope>IDENTIFICATION</scope>
</reference>
<evidence type="ECO:0000313" key="3">
    <source>
        <dbReference type="Proteomes" id="UP001652625"/>
    </source>
</evidence>
<feature type="signal peptide" evidence="1">
    <location>
        <begin position="1"/>
        <end position="20"/>
    </location>
</feature>
<feature type="chain" id="PRO_5046686351" evidence="1">
    <location>
        <begin position="21"/>
        <end position="234"/>
    </location>
</feature>
<dbReference type="Pfam" id="PF01522">
    <property type="entry name" value="Polysacc_deac_1"/>
    <property type="match status" value="1"/>
</dbReference>
<dbReference type="PANTHER" id="PTHR45985:SF3">
    <property type="entry name" value="CHITIN DEACETYLASE-LIKE 4"/>
    <property type="match status" value="1"/>
</dbReference>
<name>A0ABM4CU53_HYDVU</name>
<dbReference type="RefSeq" id="XP_065665470.1">
    <property type="nucleotide sequence ID" value="XM_065809398.1"/>
</dbReference>
<dbReference type="InterPro" id="IPR002509">
    <property type="entry name" value="NODB_dom"/>
</dbReference>
<dbReference type="SUPFAM" id="SSF88713">
    <property type="entry name" value="Glycoside hydrolase/deacetylase"/>
    <property type="match status" value="1"/>
</dbReference>
<protein>
    <submittedName>
        <fullName evidence="4">Chitin deacetylase 8 isoform X2</fullName>
    </submittedName>
</protein>
<evidence type="ECO:0000256" key="1">
    <source>
        <dbReference type="SAM" id="SignalP"/>
    </source>
</evidence>
<gene>
    <name evidence="4" type="primary">LOC100205257</name>
</gene>
<evidence type="ECO:0000259" key="2">
    <source>
        <dbReference type="Pfam" id="PF01522"/>
    </source>
</evidence>
<dbReference type="GeneID" id="100205257"/>
<dbReference type="InterPro" id="IPR011330">
    <property type="entry name" value="Glyco_hydro/deAcase_b/a-brl"/>
</dbReference>
<feature type="domain" description="NodB homology" evidence="2">
    <location>
        <begin position="114"/>
        <end position="229"/>
    </location>
</feature>
<dbReference type="InterPro" id="IPR052740">
    <property type="entry name" value="CE4"/>
</dbReference>
<evidence type="ECO:0000313" key="4">
    <source>
        <dbReference type="RefSeq" id="XP_065665470.1"/>
    </source>
</evidence>
<dbReference type="Gene3D" id="3.20.20.370">
    <property type="entry name" value="Glycoside hydrolase/deacetylase"/>
    <property type="match status" value="1"/>
</dbReference>
<organism evidence="3 4">
    <name type="scientific">Hydra vulgaris</name>
    <name type="common">Hydra</name>
    <name type="synonym">Hydra attenuata</name>
    <dbReference type="NCBI Taxonomy" id="6087"/>
    <lineage>
        <taxon>Eukaryota</taxon>
        <taxon>Metazoa</taxon>
        <taxon>Cnidaria</taxon>
        <taxon>Hydrozoa</taxon>
        <taxon>Hydroidolina</taxon>
        <taxon>Anthoathecata</taxon>
        <taxon>Aplanulata</taxon>
        <taxon>Hydridae</taxon>
        <taxon>Hydra</taxon>
    </lineage>
</organism>
<sequence length="234" mass="26261">MIPSFYFSLVVLILFKETGSAPLPQAEFPTELQTTQPSLTKAAMETTIELLASSIQTTASSAVLSNKSSNIGTILQQSPGIYEKASLCDESKCKLPNCRCASEEIPGGLPITDTPQIVLFTMDDDVNALNYEFYSQLFDGMKNPNGCPATTTYYISQEYTDFNLVQKLYQKGHEIADHSVTHRTPNTWWRDSSYNELENEIINQKKEIEKTGAKVYGWRNPFLRPGETTYRVSI</sequence>
<keyword evidence="1" id="KW-0732">Signal</keyword>
<proteinExistence type="predicted"/>